<gene>
    <name evidence="8" type="ORF">IFR04_005641</name>
</gene>
<reference evidence="8" key="1">
    <citation type="submission" date="2021-02" db="EMBL/GenBank/DDBJ databases">
        <title>Genome sequence Cadophora malorum strain M34.</title>
        <authorList>
            <person name="Stefanovic E."/>
            <person name="Vu D."/>
            <person name="Scully C."/>
            <person name="Dijksterhuis J."/>
            <person name="Roader J."/>
            <person name="Houbraken J."/>
        </authorList>
    </citation>
    <scope>NUCLEOTIDE SEQUENCE</scope>
    <source>
        <strain evidence="8">M34</strain>
    </source>
</reference>
<dbReference type="Pfam" id="PF04082">
    <property type="entry name" value="Fungal_trans"/>
    <property type="match status" value="1"/>
</dbReference>
<dbReference type="GO" id="GO:0000981">
    <property type="term" value="F:DNA-binding transcription factor activity, RNA polymerase II-specific"/>
    <property type="evidence" value="ECO:0007669"/>
    <property type="project" value="InterPro"/>
</dbReference>
<dbReference type="InterPro" id="IPR007219">
    <property type="entry name" value="XnlR_reg_dom"/>
</dbReference>
<dbReference type="PANTHER" id="PTHR40626:SF3">
    <property type="entry name" value="TRANSCRIPTION FACTOR WITH C2H2 AND ZN(2)-CYS(6) DNA BINDING DOMAIN (EUROFUNG)-RELATED"/>
    <property type="match status" value="1"/>
</dbReference>
<dbReference type="InterPro" id="IPR051059">
    <property type="entry name" value="VerF-like"/>
</dbReference>
<comment type="subcellular location">
    <subcellularLocation>
        <location evidence="1">Nucleus</location>
    </subcellularLocation>
</comment>
<organism evidence="8 9">
    <name type="scientific">Cadophora malorum</name>
    <dbReference type="NCBI Taxonomy" id="108018"/>
    <lineage>
        <taxon>Eukaryota</taxon>
        <taxon>Fungi</taxon>
        <taxon>Dikarya</taxon>
        <taxon>Ascomycota</taxon>
        <taxon>Pezizomycotina</taxon>
        <taxon>Leotiomycetes</taxon>
        <taxon>Helotiales</taxon>
        <taxon>Ploettnerulaceae</taxon>
        <taxon>Cadophora</taxon>
    </lineage>
</organism>
<protein>
    <recommendedName>
        <fullName evidence="7">Xylanolytic transcriptional activator regulatory domain-containing protein</fullName>
    </recommendedName>
</protein>
<keyword evidence="5" id="KW-0862">Zinc</keyword>
<dbReference type="GO" id="GO:0005634">
    <property type="term" value="C:nucleus"/>
    <property type="evidence" value="ECO:0007669"/>
    <property type="project" value="UniProtKB-SubCell"/>
</dbReference>
<dbReference type="GO" id="GO:0006351">
    <property type="term" value="P:DNA-templated transcription"/>
    <property type="evidence" value="ECO:0007669"/>
    <property type="project" value="InterPro"/>
</dbReference>
<evidence type="ECO:0000256" key="4">
    <source>
        <dbReference type="ARBA" id="ARBA00022771"/>
    </source>
</evidence>
<keyword evidence="6" id="KW-0539">Nucleus</keyword>
<dbReference type="GO" id="GO:0008270">
    <property type="term" value="F:zinc ion binding"/>
    <property type="evidence" value="ECO:0007669"/>
    <property type="project" value="UniProtKB-KW"/>
</dbReference>
<evidence type="ECO:0000313" key="8">
    <source>
        <dbReference type="EMBL" id="KAG4421230.1"/>
    </source>
</evidence>
<evidence type="ECO:0000256" key="3">
    <source>
        <dbReference type="ARBA" id="ARBA00022737"/>
    </source>
</evidence>
<dbReference type="CDD" id="cd12148">
    <property type="entry name" value="fungal_TF_MHR"/>
    <property type="match status" value="1"/>
</dbReference>
<sequence length="491" mass="55929">MLPDTSLDTIGVPSVQQIADFSSNTSSWMNFDGMGSGSRNDFWNYNTLAVAKPLGTFEELTPIDMVDWIIDPLFPKSREILMRFRKIGLPGQLAEMTSRSPAVSIQSRQCLQFFSPPNIKRLVDLFWKFWYPHCPIIHFATFNLVTAPAPLVIAMVLLGAVASPASNDKDLARRYFDLAELIAFEDFEHSQSINLSVSVEGTQRPTGMQAIFLICCLQNWEGDSEASARARRDRFSTMVNNLKSSGLGQIKHTPEELSSDFVWKRYIAKEESIRISTFIYLVNTSFVFFNNTPSRLALEELHCGFLSPQECFRADSARSCYQNLQALCSPGSLRATLPVWRAVELVRTNTLTDEGYSTFLNLDTVNLFTIISGLVLWIFQQPSSLFNIPSFEEQTRNMLHTWSLFWTTRSDKHRSSADVNNYGSMDRHGFYEYADEYRQYALGLLRLRQTSQHHLETRSTNSTILPLQKSDETSMEQVSELLTLLQTLDIQ</sequence>
<dbReference type="GO" id="GO:0000785">
    <property type="term" value="C:chromatin"/>
    <property type="evidence" value="ECO:0007669"/>
    <property type="project" value="TreeGrafter"/>
</dbReference>
<evidence type="ECO:0000256" key="5">
    <source>
        <dbReference type="ARBA" id="ARBA00022833"/>
    </source>
</evidence>
<evidence type="ECO:0000259" key="7">
    <source>
        <dbReference type="Pfam" id="PF04082"/>
    </source>
</evidence>
<evidence type="ECO:0000313" key="9">
    <source>
        <dbReference type="Proteomes" id="UP000664132"/>
    </source>
</evidence>
<keyword evidence="3" id="KW-0677">Repeat</keyword>
<feature type="domain" description="Xylanolytic transcriptional activator regulatory" evidence="7">
    <location>
        <begin position="124"/>
        <end position="311"/>
    </location>
</feature>
<dbReference type="PANTHER" id="PTHR40626">
    <property type="entry name" value="MIP31509P"/>
    <property type="match status" value="1"/>
</dbReference>
<dbReference type="Proteomes" id="UP000664132">
    <property type="component" value="Unassembled WGS sequence"/>
</dbReference>
<evidence type="ECO:0000256" key="2">
    <source>
        <dbReference type="ARBA" id="ARBA00022723"/>
    </source>
</evidence>
<name>A0A8H7TGI3_9HELO</name>
<dbReference type="EMBL" id="JAFJYH010000069">
    <property type="protein sequence ID" value="KAG4421230.1"/>
    <property type="molecule type" value="Genomic_DNA"/>
</dbReference>
<keyword evidence="2" id="KW-0479">Metal-binding</keyword>
<keyword evidence="4" id="KW-0863">Zinc-finger</keyword>
<comment type="caution">
    <text evidence="8">The sequence shown here is derived from an EMBL/GenBank/DDBJ whole genome shotgun (WGS) entry which is preliminary data.</text>
</comment>
<evidence type="ECO:0000256" key="6">
    <source>
        <dbReference type="ARBA" id="ARBA00023242"/>
    </source>
</evidence>
<dbReference type="AlphaFoldDB" id="A0A8H7TGI3"/>
<accession>A0A8H7TGI3</accession>
<proteinExistence type="predicted"/>
<dbReference type="GO" id="GO:0000978">
    <property type="term" value="F:RNA polymerase II cis-regulatory region sequence-specific DNA binding"/>
    <property type="evidence" value="ECO:0007669"/>
    <property type="project" value="InterPro"/>
</dbReference>
<evidence type="ECO:0000256" key="1">
    <source>
        <dbReference type="ARBA" id="ARBA00004123"/>
    </source>
</evidence>
<dbReference type="OrthoDB" id="654211at2759"/>
<keyword evidence="9" id="KW-1185">Reference proteome</keyword>